<sequence>MRRYRKLRHAHPPRLQGRDTALRQSSRKRAKGSRDNRKVRNNMLPTTFITRHTNSYVENSYGSATQQTICTSGPGCVVKHNQYPSVPPPATTGEIYGLALGTCFLFVLMGWLFVVCIRTGIGTLRRTTETSRDTDPEGGTVLEPQQPREKGRSFLPSMGTVTTGELIQSARQKGINIATGIRRDMGSIRRASHPPLDEEAAVGGHTEGVGTEADDSFLHQRHRTMAVPPV</sequence>
<protein>
    <submittedName>
        <fullName evidence="1">Uncharacterized protein</fullName>
    </submittedName>
</protein>
<comment type="caution">
    <text evidence="1">The sequence shown here is derived from an EMBL/GenBank/DDBJ whole genome shotgun (WGS) entry which is preliminary data.</text>
</comment>
<evidence type="ECO:0000313" key="2">
    <source>
        <dbReference type="Proteomes" id="UP001497700"/>
    </source>
</evidence>
<proteinExistence type="predicted"/>
<accession>A0ACB9Z6Z2</accession>
<name>A0ACB9Z6Z2_9PEZI</name>
<organism evidence="1 2">
    <name type="scientific">Hypoxylon rubiginosum</name>
    <dbReference type="NCBI Taxonomy" id="110542"/>
    <lineage>
        <taxon>Eukaryota</taxon>
        <taxon>Fungi</taxon>
        <taxon>Dikarya</taxon>
        <taxon>Ascomycota</taxon>
        <taxon>Pezizomycotina</taxon>
        <taxon>Sordariomycetes</taxon>
        <taxon>Xylariomycetidae</taxon>
        <taxon>Xylariales</taxon>
        <taxon>Hypoxylaceae</taxon>
        <taxon>Hypoxylon</taxon>
    </lineage>
</organism>
<evidence type="ECO:0000313" key="1">
    <source>
        <dbReference type="EMBL" id="KAI4866925.1"/>
    </source>
</evidence>
<reference evidence="1 2" key="1">
    <citation type="journal article" date="2022" name="New Phytol.">
        <title>Ecological generalism drives hyperdiversity of secondary metabolite gene clusters in xylarialean endophytes.</title>
        <authorList>
            <person name="Franco M.E.E."/>
            <person name="Wisecaver J.H."/>
            <person name="Arnold A.E."/>
            <person name="Ju Y.M."/>
            <person name="Slot J.C."/>
            <person name="Ahrendt S."/>
            <person name="Moore L.P."/>
            <person name="Eastman K.E."/>
            <person name="Scott K."/>
            <person name="Konkel Z."/>
            <person name="Mondo S.J."/>
            <person name="Kuo A."/>
            <person name="Hayes R.D."/>
            <person name="Haridas S."/>
            <person name="Andreopoulos B."/>
            <person name="Riley R."/>
            <person name="LaButti K."/>
            <person name="Pangilinan J."/>
            <person name="Lipzen A."/>
            <person name="Amirebrahimi M."/>
            <person name="Yan J."/>
            <person name="Adam C."/>
            <person name="Keymanesh K."/>
            <person name="Ng V."/>
            <person name="Louie K."/>
            <person name="Northen T."/>
            <person name="Drula E."/>
            <person name="Henrissat B."/>
            <person name="Hsieh H.M."/>
            <person name="Youens-Clark K."/>
            <person name="Lutzoni F."/>
            <person name="Miadlikowska J."/>
            <person name="Eastwood D.C."/>
            <person name="Hamelin R.C."/>
            <person name="Grigoriev I.V."/>
            <person name="U'Ren J.M."/>
        </authorList>
    </citation>
    <scope>NUCLEOTIDE SEQUENCE [LARGE SCALE GENOMIC DNA]</scope>
    <source>
        <strain evidence="1 2">CBS 119005</strain>
    </source>
</reference>
<dbReference type="EMBL" id="MU393453">
    <property type="protein sequence ID" value="KAI4866925.1"/>
    <property type="molecule type" value="Genomic_DNA"/>
</dbReference>
<keyword evidence="2" id="KW-1185">Reference proteome</keyword>
<dbReference type="Proteomes" id="UP001497700">
    <property type="component" value="Unassembled WGS sequence"/>
</dbReference>
<gene>
    <name evidence="1" type="ORF">F4820DRAFT_235636</name>
</gene>